<dbReference type="PANTHER" id="PTHR46328">
    <property type="entry name" value="FAR-RED IMPAIRED RESPONSIVE (FAR1) FAMILY PROTEIN-RELATED"/>
    <property type="match status" value="1"/>
</dbReference>
<comment type="caution">
    <text evidence="2">The sequence shown here is derived from an EMBL/GenBank/DDBJ whole genome shotgun (WGS) entry which is preliminary data.</text>
</comment>
<keyword evidence="3" id="KW-1185">Reference proteome</keyword>
<evidence type="ECO:0000313" key="2">
    <source>
        <dbReference type="EMBL" id="KAK8933970.1"/>
    </source>
</evidence>
<dbReference type="AlphaFoldDB" id="A0AAP0BA15"/>
<proteinExistence type="predicted"/>
<evidence type="ECO:0000313" key="3">
    <source>
        <dbReference type="Proteomes" id="UP001418222"/>
    </source>
</evidence>
<gene>
    <name evidence="2" type="primary">FRS5</name>
    <name evidence="2" type="ORF">KSP39_PZI015894</name>
</gene>
<dbReference type="Proteomes" id="UP001418222">
    <property type="component" value="Unassembled WGS sequence"/>
</dbReference>
<dbReference type="InterPro" id="IPR004330">
    <property type="entry name" value="FAR1_DNA_bnd_dom"/>
</dbReference>
<feature type="domain" description="FAR1" evidence="1">
    <location>
        <begin position="43"/>
        <end position="132"/>
    </location>
</feature>
<accession>A0AAP0BA15</accession>
<protein>
    <submittedName>
        <fullName evidence="2">Protein FAR1-RELATED SEQUENCE 5</fullName>
    </submittedName>
</protein>
<dbReference type="EMBL" id="JBBWWQ010000013">
    <property type="protein sequence ID" value="KAK8933970.1"/>
    <property type="molecule type" value="Genomic_DNA"/>
</dbReference>
<reference evidence="2 3" key="1">
    <citation type="journal article" date="2022" name="Nat. Plants">
        <title>Genomes of leafy and leafless Platanthera orchids illuminate the evolution of mycoheterotrophy.</title>
        <authorList>
            <person name="Li M.H."/>
            <person name="Liu K.W."/>
            <person name="Li Z."/>
            <person name="Lu H.C."/>
            <person name="Ye Q.L."/>
            <person name="Zhang D."/>
            <person name="Wang J.Y."/>
            <person name="Li Y.F."/>
            <person name="Zhong Z.M."/>
            <person name="Liu X."/>
            <person name="Yu X."/>
            <person name="Liu D.K."/>
            <person name="Tu X.D."/>
            <person name="Liu B."/>
            <person name="Hao Y."/>
            <person name="Liao X.Y."/>
            <person name="Jiang Y.T."/>
            <person name="Sun W.H."/>
            <person name="Chen J."/>
            <person name="Chen Y.Q."/>
            <person name="Ai Y."/>
            <person name="Zhai J.W."/>
            <person name="Wu S.S."/>
            <person name="Zhou Z."/>
            <person name="Hsiao Y.Y."/>
            <person name="Wu W.L."/>
            <person name="Chen Y.Y."/>
            <person name="Lin Y.F."/>
            <person name="Hsu J.L."/>
            <person name="Li C.Y."/>
            <person name="Wang Z.W."/>
            <person name="Zhao X."/>
            <person name="Zhong W.Y."/>
            <person name="Ma X.K."/>
            <person name="Ma L."/>
            <person name="Huang J."/>
            <person name="Chen G.Z."/>
            <person name="Huang M.Z."/>
            <person name="Huang L."/>
            <person name="Peng D.H."/>
            <person name="Luo Y.B."/>
            <person name="Zou S.Q."/>
            <person name="Chen S.P."/>
            <person name="Lan S."/>
            <person name="Tsai W.C."/>
            <person name="Van de Peer Y."/>
            <person name="Liu Z.J."/>
        </authorList>
    </citation>
    <scope>NUCLEOTIDE SEQUENCE [LARGE SCALE GENOMIC DNA]</scope>
    <source>
        <strain evidence="2">Lor287</strain>
    </source>
</reference>
<name>A0AAP0BA15_9ASPA</name>
<evidence type="ECO:0000259" key="1">
    <source>
        <dbReference type="Pfam" id="PF03101"/>
    </source>
</evidence>
<organism evidence="2 3">
    <name type="scientific">Platanthera zijinensis</name>
    <dbReference type="NCBI Taxonomy" id="2320716"/>
    <lineage>
        <taxon>Eukaryota</taxon>
        <taxon>Viridiplantae</taxon>
        <taxon>Streptophyta</taxon>
        <taxon>Embryophyta</taxon>
        <taxon>Tracheophyta</taxon>
        <taxon>Spermatophyta</taxon>
        <taxon>Magnoliopsida</taxon>
        <taxon>Liliopsida</taxon>
        <taxon>Asparagales</taxon>
        <taxon>Orchidaceae</taxon>
        <taxon>Orchidoideae</taxon>
        <taxon>Orchideae</taxon>
        <taxon>Orchidinae</taxon>
        <taxon>Platanthera</taxon>
    </lineage>
</organism>
<sequence length="230" mass="26326">MDSDVDEVMSQSYNFEEGSAQNFGDLNKPYVGQIFNDLDAIYNFYNAYARKLGFGVRKNSSKISKVSGKRIWKNYVCDKAGVKFCRRINSSEEIKYLRETRSGCFAKLDVRKSDDDKWIVTNFIKEHNHELDTLRRTLKHRSHHISHKKAIAKSLMRVKEEVDSSSSPALLTDNFVHSKVIKNENKSAGRLISRLLRGRAVSRLQSPRGFPLGDITVPTFLTMLTARTCN</sequence>
<dbReference type="Pfam" id="PF03101">
    <property type="entry name" value="FAR1"/>
    <property type="match status" value="1"/>
</dbReference>